<gene>
    <name evidence="2" type="ORF">SIN8267_02185</name>
</gene>
<dbReference type="RefSeq" id="WP_237444766.1">
    <property type="nucleotide sequence ID" value="NZ_CAKLPX010000002.1"/>
</dbReference>
<evidence type="ECO:0008006" key="4">
    <source>
        <dbReference type="Google" id="ProtNLM"/>
    </source>
</evidence>
<feature type="region of interest" description="Disordered" evidence="1">
    <location>
        <begin position="46"/>
        <end position="76"/>
    </location>
</feature>
<organism evidence="2 3">
    <name type="scientific">Sinobacterium norvegicum</name>
    <dbReference type="NCBI Taxonomy" id="1641715"/>
    <lineage>
        <taxon>Bacteria</taxon>
        <taxon>Pseudomonadati</taxon>
        <taxon>Pseudomonadota</taxon>
        <taxon>Gammaproteobacteria</taxon>
        <taxon>Cellvibrionales</taxon>
        <taxon>Spongiibacteraceae</taxon>
        <taxon>Sinobacterium</taxon>
    </lineage>
</organism>
<protein>
    <recommendedName>
        <fullName evidence="4">Lipase modulator</fullName>
    </recommendedName>
</protein>
<name>A0ABN8ELM8_9GAMM</name>
<sequence>MKQRELLFAVIGLTLVVVAASLFVASATHQQPLPLSTPASPIAVRPPPSAANHRDTTPPVTYSVAKQQPTPRQASNKPIFYPAQQRYRISPDQVPALIAYARHGADDIEAESEYLLFRLLKQCRQPISDQVLNQQLRHLEQRQQNHPEQQPAVERQKQQLINRYLSCQQLAETGQAIEINNSSIRQHLEAAAAEGLAIAQVELFMQYSSPEQRRHPELLFQARAQCSIDGFIALMQFYSQDDNNPEQDIDSYSHLVMVERLLANYQPQPQVSTMLRLRKQILLDNMYLYEQQQAVRQSEQYAQQYCQ</sequence>
<comment type="caution">
    <text evidence="2">The sequence shown here is derived from an EMBL/GenBank/DDBJ whole genome shotgun (WGS) entry which is preliminary data.</text>
</comment>
<feature type="compositionally biased region" description="Polar residues" evidence="1">
    <location>
        <begin position="58"/>
        <end position="76"/>
    </location>
</feature>
<dbReference type="Proteomes" id="UP000838100">
    <property type="component" value="Unassembled WGS sequence"/>
</dbReference>
<evidence type="ECO:0000313" key="2">
    <source>
        <dbReference type="EMBL" id="CAH0992070.1"/>
    </source>
</evidence>
<reference evidence="2" key="1">
    <citation type="submission" date="2021-12" db="EMBL/GenBank/DDBJ databases">
        <authorList>
            <person name="Rodrigo-Torres L."/>
            <person name="Arahal R. D."/>
            <person name="Lucena T."/>
        </authorList>
    </citation>
    <scope>NUCLEOTIDE SEQUENCE</scope>
    <source>
        <strain evidence="2">CECT 8267</strain>
    </source>
</reference>
<evidence type="ECO:0000313" key="3">
    <source>
        <dbReference type="Proteomes" id="UP000838100"/>
    </source>
</evidence>
<evidence type="ECO:0000256" key="1">
    <source>
        <dbReference type="SAM" id="MobiDB-lite"/>
    </source>
</evidence>
<proteinExistence type="predicted"/>
<accession>A0ABN8ELM8</accession>
<dbReference type="EMBL" id="CAKLPX010000002">
    <property type="protein sequence ID" value="CAH0992070.1"/>
    <property type="molecule type" value="Genomic_DNA"/>
</dbReference>
<keyword evidence="3" id="KW-1185">Reference proteome</keyword>